<gene>
    <name evidence="2" type="ORF">DGMP_30850</name>
</gene>
<organism evidence="2 3">
    <name type="scientific">Desulfomarina profundi</name>
    <dbReference type="NCBI Taxonomy" id="2772557"/>
    <lineage>
        <taxon>Bacteria</taxon>
        <taxon>Pseudomonadati</taxon>
        <taxon>Thermodesulfobacteriota</taxon>
        <taxon>Desulfobulbia</taxon>
        <taxon>Desulfobulbales</taxon>
        <taxon>Desulfobulbaceae</taxon>
        <taxon>Desulfomarina</taxon>
    </lineage>
</organism>
<dbReference type="KEGG" id="dbk:DGMP_30850"/>
<dbReference type="Proteomes" id="UP000826725">
    <property type="component" value="Chromosome"/>
</dbReference>
<reference evidence="2" key="1">
    <citation type="submission" date="2020-09" db="EMBL/GenBank/DDBJ databases">
        <title>Desulfogranum mesoprofundum gen. nov., sp. nov., a novel mesophilic, sulfate-reducing chemolithoautotroph isolated from a deep-sea hydrothermal vent chimney in the Suiyo Seamount.</title>
        <authorList>
            <person name="Hashimoto Y."/>
            <person name="Nakagawa S."/>
        </authorList>
    </citation>
    <scope>NUCLEOTIDE SEQUENCE</scope>
    <source>
        <strain evidence="2">KT2</strain>
    </source>
</reference>
<feature type="coiled-coil region" evidence="1">
    <location>
        <begin position="405"/>
        <end position="462"/>
    </location>
</feature>
<proteinExistence type="predicted"/>
<evidence type="ECO:0000313" key="2">
    <source>
        <dbReference type="EMBL" id="BCL62392.1"/>
    </source>
</evidence>
<dbReference type="AlphaFoldDB" id="A0A8D5JN78"/>
<sequence>MGPNMKSSDTNSPQIEQINIPISDAERVFLANIAYQSSPVTKVKYNTGNWKILDSEENNQSGLEIYAMKKPGSDEVVFTVRGSDTTPDAKADWGLHGANLSFAGAGDLHPQMKEAILFVKKFMKDYREEHYTFSTAGHSKGGGIAQILSHVFGIPGTAVAPAPAGGVIDSDAFRKFLDDNDITPKGIPEHTFTNYIENGDIVSALEHIKLNPDYLYLVPVLNQGKAGLDIARKVLGEDIVPNLPHVDIEHLGDKIYLDLEPGKAWTRPTSASDQHDPLDDALALATQGPAYILGTQIKQCRENLKKLAETREEIEQAGHFNSTAVNKLATIDKTVSLLQQKMCSLEELRLHKLEQEYGHVDSWMKDVDFHVKNPQPEIVESLKEIMEKGQDDVINANIYLKETEYDNLLKRQQELLAERQDLENLAHQGFAPIITDKIAAGLDSIDRRLQDVTEELEKNRDNHLQFLKQKVGEYTDSWMQTDEFRKTFTGNHQEYNNLSPQEIEKIQDPETLEKIGRDLDEIQNTLPHQSGKQPAVTNSANLSENELHALDTWLDQSHTYTKDGFFYTCLPDGRIIKTPLLASTAEMGGGESVINEHTEESRHGQKLRDSEVNAARAFSGLMDGIESDDGLSIVRDGLDYIQAIDQYMELRDGKEGFLDNPAESIVGGVKNTISFGQAVGSGNGLDIAEESIRIAHAIDRYLDSSGNEYGTLIGSQGSTMLNMGEAGITLARAIDSGDELGMIQSSVDLVKEIDNYCSITSGNNASFSALDSTLGLEAGQAGTALREIGSAIALAVNIDRMDDVFQSGNAAAITYNLASTVNNAVITYNAAAQLAGAGQLSCSTIPGLGYIAAAAQLAQGDVKGAAITAVSTYLMTLGPYGWVAAAVLQIASMIMGKEGPPKPELYSVWMKTAILFPISAGTPA</sequence>
<evidence type="ECO:0000256" key="1">
    <source>
        <dbReference type="SAM" id="Coils"/>
    </source>
</evidence>
<keyword evidence="1" id="KW-0175">Coiled coil</keyword>
<keyword evidence="3" id="KW-1185">Reference proteome</keyword>
<name>A0A8D5JN78_9BACT</name>
<protein>
    <submittedName>
        <fullName evidence="2">Uncharacterized protein</fullName>
    </submittedName>
</protein>
<evidence type="ECO:0000313" key="3">
    <source>
        <dbReference type="Proteomes" id="UP000826725"/>
    </source>
</evidence>
<dbReference type="EMBL" id="AP024086">
    <property type="protein sequence ID" value="BCL62392.1"/>
    <property type="molecule type" value="Genomic_DNA"/>
</dbReference>
<dbReference type="RefSeq" id="WP_228854751.1">
    <property type="nucleotide sequence ID" value="NZ_AP024086.1"/>
</dbReference>
<accession>A0A8D5JN78</accession>